<dbReference type="AlphaFoldDB" id="A0A7X3FVM3"/>
<keyword evidence="3" id="KW-1185">Reference proteome</keyword>
<reference evidence="2 3" key="1">
    <citation type="submission" date="2019-12" db="EMBL/GenBank/DDBJ databases">
        <authorList>
            <person name="Li C."/>
            <person name="Zhao J."/>
        </authorList>
    </citation>
    <scope>NUCLEOTIDE SEQUENCE [LARGE SCALE GENOMIC DNA]</scope>
    <source>
        <strain evidence="2 3">NEAU-DD11</strain>
    </source>
</reference>
<gene>
    <name evidence="2" type="ORF">GPY61_02730</name>
</gene>
<evidence type="ECO:0000259" key="1">
    <source>
        <dbReference type="Pfam" id="PF06956"/>
    </source>
</evidence>
<feature type="domain" description="Regulator of RNA terminal phosphate cyclase" evidence="1">
    <location>
        <begin position="8"/>
        <end position="64"/>
    </location>
</feature>
<comment type="caution">
    <text evidence="2">The sequence shown here is derived from an EMBL/GenBank/DDBJ whole genome shotgun (WGS) entry which is preliminary data.</text>
</comment>
<organism evidence="2 3">
    <name type="scientific">Massilia cellulosiltytica</name>
    <dbReference type="NCBI Taxonomy" id="2683234"/>
    <lineage>
        <taxon>Bacteria</taxon>
        <taxon>Pseudomonadati</taxon>
        <taxon>Pseudomonadota</taxon>
        <taxon>Betaproteobacteria</taxon>
        <taxon>Burkholderiales</taxon>
        <taxon>Oxalobacteraceae</taxon>
        <taxon>Telluria group</taxon>
        <taxon>Massilia</taxon>
    </lineage>
</organism>
<dbReference type="InterPro" id="IPR009715">
    <property type="entry name" value="RtcR"/>
</dbReference>
<proteinExistence type="predicted"/>
<dbReference type="Proteomes" id="UP000443353">
    <property type="component" value="Unassembled WGS sequence"/>
</dbReference>
<dbReference type="RefSeq" id="WP_056134306.1">
    <property type="nucleotide sequence ID" value="NZ_WSES01000001.1"/>
</dbReference>
<accession>A0A7X3FVM3</accession>
<dbReference type="EMBL" id="WSES01000001">
    <property type="protein sequence ID" value="MVW58838.1"/>
    <property type="molecule type" value="Genomic_DNA"/>
</dbReference>
<evidence type="ECO:0000313" key="2">
    <source>
        <dbReference type="EMBL" id="MVW58838.1"/>
    </source>
</evidence>
<dbReference type="Pfam" id="PF06956">
    <property type="entry name" value="RtcR"/>
    <property type="match status" value="1"/>
</dbReference>
<sequence length="66" mass="7411">MIRKNTVVIGTQLDNGKGSARRQKWRPTVALTQHEDVVIDRLELLYNGEPTALLDQVMQDIGTVHA</sequence>
<protein>
    <recommendedName>
        <fullName evidence="1">Regulator of RNA terminal phosphate cyclase domain-containing protein</fullName>
    </recommendedName>
</protein>
<name>A0A7X3FVM3_9BURK</name>
<evidence type="ECO:0000313" key="3">
    <source>
        <dbReference type="Proteomes" id="UP000443353"/>
    </source>
</evidence>